<dbReference type="STRING" id="1640674.SAMN05216323_101412"/>
<dbReference type="PANTHER" id="PTHR34387">
    <property type="entry name" value="SLR1258 PROTEIN"/>
    <property type="match status" value="1"/>
</dbReference>
<dbReference type="Gene3D" id="3.30.70.2970">
    <property type="entry name" value="Protein of unknown function (DUF541), domain 2"/>
    <property type="match status" value="1"/>
</dbReference>
<reference evidence="2 3" key="1">
    <citation type="submission" date="2016-09" db="EMBL/GenBank/DDBJ databases">
        <authorList>
            <person name="Capua I."/>
            <person name="De Benedictis P."/>
            <person name="Joannis T."/>
            <person name="Lombin L.H."/>
            <person name="Cattoli G."/>
        </authorList>
    </citation>
    <scope>NUCLEOTIDE SEQUENCE [LARGE SCALE GENOMIC DNA]</scope>
    <source>
        <strain evidence="2 3">A7P-90m</strain>
    </source>
</reference>
<dbReference type="Gene3D" id="3.30.110.170">
    <property type="entry name" value="Protein of unknown function (DUF541), domain 1"/>
    <property type="match status" value="1"/>
</dbReference>
<name>A0A1G6I0J6_9BACT</name>
<dbReference type="InterPro" id="IPR052022">
    <property type="entry name" value="26kDa_periplasmic_antigen"/>
</dbReference>
<organism evidence="2 3">
    <name type="scientific">Williamwhitmania taraxaci</name>
    <dbReference type="NCBI Taxonomy" id="1640674"/>
    <lineage>
        <taxon>Bacteria</taxon>
        <taxon>Pseudomonadati</taxon>
        <taxon>Bacteroidota</taxon>
        <taxon>Bacteroidia</taxon>
        <taxon>Bacteroidales</taxon>
        <taxon>Williamwhitmaniaceae</taxon>
        <taxon>Williamwhitmania</taxon>
    </lineage>
</organism>
<dbReference type="Proteomes" id="UP000199452">
    <property type="component" value="Unassembled WGS sequence"/>
</dbReference>
<dbReference type="EMBL" id="FMYP01000014">
    <property type="protein sequence ID" value="SDB99903.1"/>
    <property type="molecule type" value="Genomic_DNA"/>
</dbReference>
<feature type="signal peptide" evidence="1">
    <location>
        <begin position="1"/>
        <end position="19"/>
    </location>
</feature>
<evidence type="ECO:0008006" key="4">
    <source>
        <dbReference type="Google" id="ProtNLM"/>
    </source>
</evidence>
<keyword evidence="1" id="KW-0732">Signal</keyword>
<dbReference type="GO" id="GO:0006974">
    <property type="term" value="P:DNA damage response"/>
    <property type="evidence" value="ECO:0007669"/>
    <property type="project" value="TreeGrafter"/>
</dbReference>
<accession>A0A1G6I0J6</accession>
<feature type="chain" id="PRO_5011460505" description="SIMPL domain-containing protein" evidence="1">
    <location>
        <begin position="20"/>
        <end position="233"/>
    </location>
</feature>
<dbReference type="OrthoDB" id="1118849at2"/>
<dbReference type="PANTHER" id="PTHR34387:SF1">
    <property type="entry name" value="PERIPLASMIC IMMUNOGENIC PROTEIN"/>
    <property type="match status" value="1"/>
</dbReference>
<proteinExistence type="predicted"/>
<dbReference type="AlphaFoldDB" id="A0A1G6I0J6"/>
<evidence type="ECO:0000313" key="2">
    <source>
        <dbReference type="EMBL" id="SDB99903.1"/>
    </source>
</evidence>
<evidence type="ECO:0000256" key="1">
    <source>
        <dbReference type="SAM" id="SignalP"/>
    </source>
</evidence>
<keyword evidence="3" id="KW-1185">Reference proteome</keyword>
<protein>
    <recommendedName>
        <fullName evidence="4">SIMPL domain-containing protein</fullName>
    </recommendedName>
</protein>
<sequence>MKKYSFLAAAMLFTTLAIGQVYQQEKPYIEVTGIAKMEVVPDQIYLRIMLKERNESRGKISIERLETDMKGALKRAGIDIKNLSLQDAESDLTKISRRKQDVLISKTYQLVVSDAKTVSSVVDELGKIEITDLNIVKVSHSLMETLRKDVRIQAMKAAKTKAEYLLDAIGEKAGAATMVVENSWMENMPQEQFRSKEANVMMSGSEANSEYELSFSKITLEARMQVRFAIEGK</sequence>
<dbReference type="Pfam" id="PF04402">
    <property type="entry name" value="SIMPL"/>
    <property type="match status" value="1"/>
</dbReference>
<evidence type="ECO:0000313" key="3">
    <source>
        <dbReference type="Proteomes" id="UP000199452"/>
    </source>
</evidence>
<dbReference type="RefSeq" id="WP_125869775.1">
    <property type="nucleotide sequence ID" value="NZ_FMYP01000014.1"/>
</dbReference>
<dbReference type="InterPro" id="IPR007497">
    <property type="entry name" value="SIMPL/DUF541"/>
</dbReference>
<gene>
    <name evidence="2" type="ORF">SAMN05216323_101412</name>
</gene>